<evidence type="ECO:0000313" key="5">
    <source>
        <dbReference type="Proteomes" id="UP000536179"/>
    </source>
</evidence>
<dbReference type="InterPro" id="IPR000182">
    <property type="entry name" value="GNAT_dom"/>
</dbReference>
<evidence type="ECO:0000256" key="1">
    <source>
        <dbReference type="ARBA" id="ARBA00022679"/>
    </source>
</evidence>
<reference evidence="4 5" key="1">
    <citation type="submission" date="2020-08" db="EMBL/GenBank/DDBJ databases">
        <title>Genomic Encyclopedia of Type Strains, Phase III (KMG-III): the genomes of soil and plant-associated and newly described type strains.</title>
        <authorList>
            <person name="Whitman W."/>
        </authorList>
    </citation>
    <scope>NUCLEOTIDE SEQUENCE [LARGE SCALE GENOMIC DNA]</scope>
    <source>
        <strain evidence="4 5">CECT 8075</strain>
    </source>
</reference>
<organism evidence="4 5">
    <name type="scientific">Aporhodopirellula rubra</name>
    <dbReference type="NCBI Taxonomy" id="980271"/>
    <lineage>
        <taxon>Bacteria</taxon>
        <taxon>Pseudomonadati</taxon>
        <taxon>Planctomycetota</taxon>
        <taxon>Planctomycetia</taxon>
        <taxon>Pirellulales</taxon>
        <taxon>Pirellulaceae</taxon>
        <taxon>Aporhodopirellula</taxon>
    </lineage>
</organism>
<dbReference type="PROSITE" id="PS51186">
    <property type="entry name" value="GNAT"/>
    <property type="match status" value="1"/>
</dbReference>
<dbReference type="CDD" id="cd04301">
    <property type="entry name" value="NAT_SF"/>
    <property type="match status" value="1"/>
</dbReference>
<accession>A0A7W5DWC7</accession>
<keyword evidence="5" id="KW-1185">Reference proteome</keyword>
<keyword evidence="2" id="KW-0012">Acyltransferase</keyword>
<evidence type="ECO:0000256" key="2">
    <source>
        <dbReference type="ARBA" id="ARBA00023315"/>
    </source>
</evidence>
<dbReference type="Pfam" id="PF00583">
    <property type="entry name" value="Acetyltransf_1"/>
    <property type="match status" value="1"/>
</dbReference>
<evidence type="ECO:0000259" key="3">
    <source>
        <dbReference type="PROSITE" id="PS51186"/>
    </source>
</evidence>
<dbReference type="GO" id="GO:0016747">
    <property type="term" value="F:acyltransferase activity, transferring groups other than amino-acyl groups"/>
    <property type="evidence" value="ECO:0007669"/>
    <property type="project" value="InterPro"/>
</dbReference>
<dbReference type="Gene3D" id="3.40.630.30">
    <property type="match status" value="1"/>
</dbReference>
<proteinExistence type="predicted"/>
<keyword evidence="1 4" id="KW-0808">Transferase</keyword>
<evidence type="ECO:0000313" key="4">
    <source>
        <dbReference type="EMBL" id="MBB3205740.1"/>
    </source>
</evidence>
<dbReference type="PANTHER" id="PTHR43420:SF51">
    <property type="entry name" value="PEPTIDYL-LYSINE N-ACETYLTRANSFERASE YIAC"/>
    <property type="match status" value="1"/>
</dbReference>
<dbReference type="RefSeq" id="WP_184303621.1">
    <property type="nucleotide sequence ID" value="NZ_JACHXU010000004.1"/>
</dbReference>
<dbReference type="InterPro" id="IPR050680">
    <property type="entry name" value="YpeA/RimI_acetyltransf"/>
</dbReference>
<dbReference type="Proteomes" id="UP000536179">
    <property type="component" value="Unassembled WGS sequence"/>
</dbReference>
<feature type="domain" description="N-acetyltransferase" evidence="3">
    <location>
        <begin position="18"/>
        <end position="166"/>
    </location>
</feature>
<dbReference type="InterPro" id="IPR016181">
    <property type="entry name" value="Acyl_CoA_acyltransferase"/>
</dbReference>
<dbReference type="EMBL" id="JACHXU010000004">
    <property type="protein sequence ID" value="MBB3205740.1"/>
    <property type="molecule type" value="Genomic_DNA"/>
</dbReference>
<name>A0A7W5DWC7_9BACT</name>
<gene>
    <name evidence="4" type="ORF">FHS27_001544</name>
</gene>
<sequence>MSIRTLVADYQSQTHRVAILRLLSEYSADPAIGGIGLPFSVRQRVVDELARRENAVSLLAMEEITGAPPQAVGLINAFETFSTFAAMPVLNLHDVMVTRSHRGRGIGRRLIEAATDLARQRGCCKLTLEVYRGNQAAANLYRRCDFQDPPGNRDLGETIFLAKSLKT</sequence>
<dbReference type="AlphaFoldDB" id="A0A7W5DWC7"/>
<comment type="caution">
    <text evidence="4">The sequence shown here is derived from an EMBL/GenBank/DDBJ whole genome shotgun (WGS) entry which is preliminary data.</text>
</comment>
<dbReference type="SUPFAM" id="SSF55729">
    <property type="entry name" value="Acyl-CoA N-acyltransferases (Nat)"/>
    <property type="match status" value="1"/>
</dbReference>
<protein>
    <submittedName>
        <fullName evidence="4">GNAT superfamily N-acetyltransferase</fullName>
    </submittedName>
</protein>
<dbReference type="PANTHER" id="PTHR43420">
    <property type="entry name" value="ACETYLTRANSFERASE"/>
    <property type="match status" value="1"/>
</dbReference>